<dbReference type="InterPro" id="IPR007794">
    <property type="entry name" value="Rib_rcpt_KP"/>
</dbReference>
<evidence type="ECO:0000256" key="3">
    <source>
        <dbReference type="ARBA" id="ARBA00022824"/>
    </source>
</evidence>
<dbReference type="PANTHER" id="PTHR18939">
    <property type="entry name" value="RIBOSOME BINDING PROTEIN-1"/>
    <property type="match status" value="1"/>
</dbReference>
<feature type="compositionally biased region" description="Basic and acidic residues" evidence="7">
    <location>
        <begin position="46"/>
        <end position="56"/>
    </location>
</feature>
<evidence type="ECO:0000256" key="7">
    <source>
        <dbReference type="SAM" id="MobiDB-lite"/>
    </source>
</evidence>
<feature type="coiled-coil region" evidence="6">
    <location>
        <begin position="587"/>
        <end position="656"/>
    </location>
</feature>
<feature type="compositionally biased region" description="Basic and acidic residues" evidence="7">
    <location>
        <begin position="204"/>
        <end position="214"/>
    </location>
</feature>
<evidence type="ECO:0000256" key="8">
    <source>
        <dbReference type="SAM" id="Phobius"/>
    </source>
</evidence>
<keyword evidence="3" id="KW-0256">Endoplasmic reticulum</keyword>
<organism evidence="10 12">
    <name type="scientific">Python bivittatus</name>
    <name type="common">Burmese python</name>
    <name type="synonym">Python molurus bivittatus</name>
    <dbReference type="NCBI Taxonomy" id="176946"/>
    <lineage>
        <taxon>Eukaryota</taxon>
        <taxon>Metazoa</taxon>
        <taxon>Chordata</taxon>
        <taxon>Craniata</taxon>
        <taxon>Vertebrata</taxon>
        <taxon>Euteleostomi</taxon>
        <taxon>Lepidosauria</taxon>
        <taxon>Squamata</taxon>
        <taxon>Bifurcata</taxon>
        <taxon>Unidentata</taxon>
        <taxon>Episquamata</taxon>
        <taxon>Toxicofera</taxon>
        <taxon>Serpentes</taxon>
        <taxon>Henophidia</taxon>
        <taxon>Pythonidae</taxon>
        <taxon>Python</taxon>
    </lineage>
</organism>
<feature type="region of interest" description="Disordered" evidence="7">
    <location>
        <begin position="46"/>
        <end position="97"/>
    </location>
</feature>
<keyword evidence="5 8" id="KW-0472">Membrane</keyword>
<dbReference type="KEGG" id="pbi:103062633"/>
<feature type="coiled-coil region" evidence="6">
    <location>
        <begin position="404"/>
        <end position="452"/>
    </location>
</feature>
<feature type="region of interest" description="Disordered" evidence="7">
    <location>
        <begin position="200"/>
        <end position="227"/>
    </location>
</feature>
<evidence type="ECO:0000256" key="1">
    <source>
        <dbReference type="ARBA" id="ARBA00004389"/>
    </source>
</evidence>
<keyword evidence="6" id="KW-0175">Coiled coil</keyword>
<feature type="compositionally biased region" description="Basic residues" evidence="7">
    <location>
        <begin position="134"/>
        <end position="143"/>
    </location>
</feature>
<dbReference type="Proteomes" id="UP000695026">
    <property type="component" value="Unplaced"/>
</dbReference>
<dbReference type="OrthoDB" id="6410656at2759"/>
<evidence type="ECO:0000313" key="10">
    <source>
        <dbReference type="Proteomes" id="UP000695026"/>
    </source>
</evidence>
<feature type="domain" description="Ribosome receptor lysine/proline rich" evidence="9">
    <location>
        <begin position="33"/>
        <end position="160"/>
    </location>
</feature>
<gene>
    <name evidence="11 12" type="primary">RRBP1</name>
</gene>
<dbReference type="GeneID" id="103062633"/>
<keyword evidence="4 8" id="KW-1133">Transmembrane helix</keyword>
<proteinExistence type="predicted"/>
<accession>A0A9F5IHG9</accession>
<dbReference type="RefSeq" id="XP_025024429.1">
    <property type="nucleotide sequence ID" value="XM_025168661.1"/>
</dbReference>
<feature type="transmembrane region" description="Helical" evidence="8">
    <location>
        <begin position="6"/>
        <end position="28"/>
    </location>
</feature>
<evidence type="ECO:0000256" key="6">
    <source>
        <dbReference type="SAM" id="Coils"/>
    </source>
</evidence>
<dbReference type="OMA" id="ATAFEKQ"/>
<dbReference type="GO" id="GO:0015031">
    <property type="term" value="P:protein transport"/>
    <property type="evidence" value="ECO:0007669"/>
    <property type="project" value="InterPro"/>
</dbReference>
<keyword evidence="2 8" id="KW-0812">Transmembrane</keyword>
<evidence type="ECO:0000313" key="11">
    <source>
        <dbReference type="RefSeq" id="XP_007431457.1"/>
    </source>
</evidence>
<keyword evidence="10" id="KW-1185">Reference proteome</keyword>
<dbReference type="RefSeq" id="XP_007431457.1">
    <property type="nucleotide sequence ID" value="XM_007431395.2"/>
</dbReference>
<feature type="compositionally biased region" description="Basic and acidic residues" evidence="7">
    <location>
        <begin position="64"/>
        <end position="80"/>
    </location>
</feature>
<dbReference type="GO" id="GO:0005789">
    <property type="term" value="C:endoplasmic reticulum membrane"/>
    <property type="evidence" value="ECO:0007669"/>
    <property type="project" value="UniProtKB-SubCell"/>
</dbReference>
<evidence type="ECO:0000313" key="12">
    <source>
        <dbReference type="RefSeq" id="XP_025024429.1"/>
    </source>
</evidence>
<reference evidence="11 12" key="1">
    <citation type="submission" date="2025-04" db="UniProtKB">
        <authorList>
            <consortium name="RefSeq"/>
        </authorList>
    </citation>
    <scope>IDENTIFICATION</scope>
    <source>
        <tissue evidence="11 12">Liver</tissue>
    </source>
</reference>
<dbReference type="PANTHER" id="PTHR18939:SF4">
    <property type="entry name" value="RIBOSOME-BINDING PROTEIN 1"/>
    <property type="match status" value="1"/>
</dbReference>
<feature type="region of interest" description="Disordered" evidence="7">
    <location>
        <begin position="122"/>
        <end position="174"/>
    </location>
</feature>
<dbReference type="AlphaFoldDB" id="A0A9F5IHG9"/>
<dbReference type="Pfam" id="PF05104">
    <property type="entry name" value="Rib_recp_KP_reg"/>
    <property type="match status" value="1"/>
</dbReference>
<feature type="coiled-coil region" evidence="6">
    <location>
        <begin position="282"/>
        <end position="380"/>
    </location>
</feature>
<evidence type="ECO:0000256" key="5">
    <source>
        <dbReference type="ARBA" id="ARBA00023136"/>
    </source>
</evidence>
<evidence type="ECO:0000259" key="9">
    <source>
        <dbReference type="Pfam" id="PF05104"/>
    </source>
</evidence>
<comment type="subcellular location">
    <subcellularLocation>
        <location evidence="1">Endoplasmic reticulum membrane</location>
        <topology evidence="1">Single-pass membrane protein</topology>
    </subcellularLocation>
</comment>
<feature type="coiled-coil region" evidence="6">
    <location>
        <begin position="778"/>
        <end position="812"/>
    </location>
</feature>
<sequence length="822" mass="93957">MEFYDPQMLGVMVFGGFMLVSAVGIFLVSTFSMKETTYEEALAKQRKELEKASQHKMEKKKKEKPVEKKGKGKRGEEKPNGKIPEPDLGLDASDSFKDAGPEPVLVIEPIVSQLPVTSVSAAPQVEKLDPSPKDKKKKEKKKRLEPVPNLTVSSPENIPSKDLVSDGEPKEVPVSAFPSLTSQQHSPFINVLTVKTSEDLGNQEELKHDRESKKKTSAKKKRDSTTTDDDSILYIPYKTLISIIKSMFFDESEIQQLIEILTEKAGGVQDPWLVATQKGDPITVLKRQLEEKEKQLAVEQENATAIKAKLKELTKEFAFEKAKTITTENKWKEQLQTQKQEMSTVQTQMQATNQEHKRQIQQLQEKIQMLQEQLENGSNAQLARLQQENCILRDALNQATSQTESKQNTELAKLRQEYNKVSKELTEKMEVLQQVEEQKRILDMKAVACEEQIHQLQISQKESEAQLQKSLDEVREELCKSQASYQSLQTELEKAKEQQFNFAELEPKLLCSEMEVKRRVEECNNLHLKLSEATSINLQLEEKIKLTEALLEASQMREVEKNKDIQEANKAEISILLLRLQESSTQASTLEDEASKLKHIVEQLKMENNDLAISLGEANEALHTLQAKSDQYRNILAETEKMLKDLQKRVVEEEQVWQEKLVASEEALAKLKEYTTLLEAQLEDHLAVAEQQNCTKEVEVLRQLLTESQEQMDTTKIETLKQSQELAQNRDLVYSLQAELEKLRCDRKDSAYAKEEVLQLQETLDKEKKLTKDLGCAATKLKELLKVTQEQLSKEREAVMKLQEQLQKREENEDIVKEGTSV</sequence>
<protein>
    <submittedName>
        <fullName evidence="11 12">Ribosome-binding protein 1 isoform X1</fullName>
    </submittedName>
</protein>
<dbReference type="InterPro" id="IPR040248">
    <property type="entry name" value="RRBP1"/>
</dbReference>
<evidence type="ECO:0000256" key="2">
    <source>
        <dbReference type="ARBA" id="ARBA00022692"/>
    </source>
</evidence>
<evidence type="ECO:0000256" key="4">
    <source>
        <dbReference type="ARBA" id="ARBA00022989"/>
    </source>
</evidence>
<dbReference type="CTD" id="6238"/>
<name>A0A9F5IHG9_PYTBI</name>